<evidence type="ECO:0000256" key="11">
    <source>
        <dbReference type="ARBA" id="ARBA00023125"/>
    </source>
</evidence>
<keyword evidence="6" id="KW-0732">Signal</keyword>
<dbReference type="FunFam" id="2.60.40.820:FF:000006">
    <property type="entry name" value="T-box transcription factor"/>
    <property type="match status" value="1"/>
</dbReference>
<keyword evidence="16 18" id="KW-0539">Nucleus</keyword>
<evidence type="ECO:0000256" key="2">
    <source>
        <dbReference type="ARBA" id="ARBA00004479"/>
    </source>
</evidence>
<dbReference type="GO" id="GO:0004190">
    <property type="term" value="F:aspartic-type endopeptidase activity"/>
    <property type="evidence" value="ECO:0007669"/>
    <property type="project" value="UniProtKB-KW"/>
</dbReference>
<evidence type="ECO:0000256" key="1">
    <source>
        <dbReference type="ARBA" id="ARBA00004123"/>
    </source>
</evidence>
<dbReference type="CDD" id="cd20187">
    <property type="entry name" value="T-box_TBX1_10-like"/>
    <property type="match status" value="1"/>
</dbReference>
<dbReference type="SMART" id="SM00425">
    <property type="entry name" value="TBOX"/>
    <property type="match status" value="1"/>
</dbReference>
<dbReference type="Pfam" id="PF00026">
    <property type="entry name" value="Asp"/>
    <property type="match status" value="1"/>
</dbReference>
<dbReference type="InterPro" id="IPR009120">
    <property type="entry name" value="BACE1"/>
</dbReference>
<evidence type="ECO:0000256" key="16">
    <source>
        <dbReference type="ARBA" id="ARBA00023242"/>
    </source>
</evidence>
<dbReference type="InterPro" id="IPR021109">
    <property type="entry name" value="Peptidase_aspartic_dom_sf"/>
</dbReference>
<reference evidence="24 25" key="1">
    <citation type="journal article" date="2019" name="Genome Biol. Evol.">
        <title>Whole-Genome Sequencing of the Giant Devil Catfish, Bagarius yarrelli.</title>
        <authorList>
            <person name="Jiang W."/>
            <person name="Lv Y."/>
            <person name="Cheng L."/>
            <person name="Yang K."/>
            <person name="Chao B."/>
            <person name="Wang X."/>
            <person name="Li Y."/>
            <person name="Pan X."/>
            <person name="You X."/>
            <person name="Zhang Y."/>
            <person name="Yang J."/>
            <person name="Li J."/>
            <person name="Zhang X."/>
            <person name="Liu S."/>
            <person name="Sun C."/>
            <person name="Yang J."/>
            <person name="Shi Q."/>
        </authorList>
    </citation>
    <scope>NUCLEOTIDE SEQUENCE [LARGE SCALE GENOMIC DNA]</scope>
    <source>
        <strain evidence="24">JWS20170419001</strain>
        <tissue evidence="24">Muscle</tissue>
    </source>
</reference>
<dbReference type="PRINTS" id="PR01816">
    <property type="entry name" value="BACE1"/>
</dbReference>
<dbReference type="InterPro" id="IPR036960">
    <property type="entry name" value="T-box_sf"/>
</dbReference>
<dbReference type="Pfam" id="PF00907">
    <property type="entry name" value="T-box"/>
    <property type="match status" value="1"/>
</dbReference>
<dbReference type="InterPro" id="IPR001969">
    <property type="entry name" value="Aspartic_peptidase_AS"/>
</dbReference>
<evidence type="ECO:0000313" key="24">
    <source>
        <dbReference type="EMBL" id="TSP46828.1"/>
    </source>
</evidence>
<feature type="domain" description="T-box" evidence="22">
    <location>
        <begin position="31"/>
        <end position="214"/>
    </location>
</feature>
<dbReference type="EMBL" id="VCAZ01000076">
    <property type="protein sequence ID" value="TSP46828.1"/>
    <property type="molecule type" value="Genomic_DNA"/>
</dbReference>
<keyword evidence="12 21" id="KW-0472">Membrane</keyword>
<evidence type="ECO:0000256" key="21">
    <source>
        <dbReference type="SAM" id="Phobius"/>
    </source>
</evidence>
<evidence type="ECO:0000256" key="7">
    <source>
        <dbReference type="ARBA" id="ARBA00022750"/>
    </source>
</evidence>
<dbReference type="GO" id="GO:0006508">
    <property type="term" value="P:proteolysis"/>
    <property type="evidence" value="ECO:0007669"/>
    <property type="project" value="UniProtKB-KW"/>
</dbReference>
<evidence type="ECO:0000256" key="19">
    <source>
        <dbReference type="RuleBase" id="RU000454"/>
    </source>
</evidence>
<dbReference type="PANTHER" id="PTHR11267:SF102">
    <property type="entry name" value="T-BOX TRANSCRIPTION FACTOR TBX10"/>
    <property type="match status" value="1"/>
</dbReference>
<keyword evidence="4 19" id="KW-0645">Protease</keyword>
<evidence type="ECO:0000256" key="5">
    <source>
        <dbReference type="ARBA" id="ARBA00022692"/>
    </source>
</evidence>
<dbReference type="GO" id="GO:0045893">
    <property type="term" value="P:positive regulation of DNA-templated transcription"/>
    <property type="evidence" value="ECO:0007669"/>
    <property type="project" value="InterPro"/>
</dbReference>
<dbReference type="PROSITE" id="PS01264">
    <property type="entry name" value="TBOX_2"/>
    <property type="match status" value="1"/>
</dbReference>
<accession>A0A556UY64</accession>
<dbReference type="PRINTS" id="PR01815">
    <property type="entry name" value="BACEFAMILY"/>
</dbReference>
<dbReference type="PRINTS" id="PR00792">
    <property type="entry name" value="PEPSIN"/>
</dbReference>
<keyword evidence="13" id="KW-0865">Zymogen</keyword>
<evidence type="ECO:0000256" key="4">
    <source>
        <dbReference type="ARBA" id="ARBA00022670"/>
    </source>
</evidence>
<dbReference type="FunFam" id="2.40.70.10:FF:000003">
    <property type="entry name" value="Beta-secretase 1"/>
    <property type="match status" value="1"/>
</dbReference>
<dbReference type="OrthoDB" id="2747330at2759"/>
<dbReference type="GO" id="GO:0016020">
    <property type="term" value="C:membrane"/>
    <property type="evidence" value="ECO:0007669"/>
    <property type="project" value="UniProtKB-SubCell"/>
</dbReference>
<dbReference type="FunFam" id="2.40.70.10:FF:000007">
    <property type="entry name" value="Beta-secretase 1"/>
    <property type="match status" value="1"/>
</dbReference>
<evidence type="ECO:0000256" key="12">
    <source>
        <dbReference type="ARBA" id="ARBA00023136"/>
    </source>
</evidence>
<comment type="caution">
    <text evidence="18">Lacks conserved residue(s) required for the propagation of feature annotation.</text>
</comment>
<dbReference type="InterPro" id="IPR046360">
    <property type="entry name" value="T-box_DNA-bd"/>
</dbReference>
<dbReference type="PRINTS" id="PR00937">
    <property type="entry name" value="TBOX"/>
</dbReference>
<evidence type="ECO:0000256" key="14">
    <source>
        <dbReference type="ARBA" id="ARBA00023157"/>
    </source>
</evidence>
<dbReference type="PROSITE" id="PS00141">
    <property type="entry name" value="ASP_PROTEASE"/>
    <property type="match status" value="1"/>
</dbReference>
<dbReference type="Gene3D" id="2.40.70.10">
    <property type="entry name" value="Acid Proteases"/>
    <property type="match status" value="2"/>
</dbReference>
<keyword evidence="14" id="KW-1015">Disulfide bond</keyword>
<evidence type="ECO:0000256" key="17">
    <source>
        <dbReference type="PIRSR" id="PIRSR601461-1"/>
    </source>
</evidence>
<evidence type="ECO:0000256" key="15">
    <source>
        <dbReference type="ARBA" id="ARBA00023163"/>
    </source>
</evidence>
<keyword evidence="8 19" id="KW-0378">Hydrolase</keyword>
<dbReference type="InterPro" id="IPR008967">
    <property type="entry name" value="p53-like_TF_DNA-bd_sf"/>
</dbReference>
<comment type="caution">
    <text evidence="24">The sequence shown here is derived from an EMBL/GenBank/DDBJ whole genome shotgun (WGS) entry which is preliminary data.</text>
</comment>
<dbReference type="PROSITE" id="PS51767">
    <property type="entry name" value="PEPTIDASE_A1"/>
    <property type="match status" value="1"/>
</dbReference>
<comment type="subcellular location">
    <subcellularLocation>
        <location evidence="2">Membrane</location>
        <topology evidence="2">Single-pass type I membrane protein</topology>
    </subcellularLocation>
    <subcellularLocation>
        <location evidence="1 18">Nucleus</location>
    </subcellularLocation>
</comment>
<keyword evidence="7 19" id="KW-0064">Aspartyl protease</keyword>
<feature type="domain" description="Peptidase A1" evidence="23">
    <location>
        <begin position="315"/>
        <end position="667"/>
    </location>
</feature>
<dbReference type="InterPro" id="IPR009119">
    <property type="entry name" value="BACE"/>
</dbReference>
<evidence type="ECO:0000256" key="10">
    <source>
        <dbReference type="ARBA" id="ARBA00023015"/>
    </source>
</evidence>
<dbReference type="GO" id="GO:0009653">
    <property type="term" value="P:anatomical structure morphogenesis"/>
    <property type="evidence" value="ECO:0007669"/>
    <property type="project" value="UniProtKB-ARBA"/>
</dbReference>
<protein>
    <submittedName>
        <fullName evidence="24">Beta-secretase 1</fullName>
    </submittedName>
</protein>
<evidence type="ECO:0000256" key="3">
    <source>
        <dbReference type="ARBA" id="ARBA00007447"/>
    </source>
</evidence>
<keyword evidence="11 18" id="KW-0238">DNA-binding</keyword>
<keyword evidence="10" id="KW-0805">Transcription regulation</keyword>
<dbReference type="InterPro" id="IPR033874">
    <property type="entry name" value="Memapsin-like"/>
</dbReference>
<evidence type="ECO:0000256" key="6">
    <source>
        <dbReference type="ARBA" id="ARBA00022729"/>
    </source>
</evidence>
<feature type="active site" evidence="17">
    <location>
        <position position="333"/>
    </location>
</feature>
<dbReference type="Gene3D" id="2.60.40.820">
    <property type="entry name" value="Transcription factor, T-box"/>
    <property type="match status" value="1"/>
</dbReference>
<dbReference type="PROSITE" id="PS50252">
    <property type="entry name" value="TBOX_3"/>
    <property type="match status" value="1"/>
</dbReference>
<sequence>MQTCSMGSLCLPEDNGLCAKAPQIARIKVQLETDRLWQQFDQLGTEMIVTKAGRRMFPTFQVRISDMDPAAEYVLLMDFLPVDDKRYRYAFHSSSWLTAGRGDVAVPGRVHFHPDSPARGAQWMKQTVSFDRLKLTNNLLDDNGHIILNSMHRYQPRLHVVLVDKSRDRQRSAHRNFCTFSFPETGFIAVTAYQNHRITQLKIASNPFAKGFRTTDTVNWSADGTKSQLSHSLLAMQTPESTETSPREQRTRTKQHVNYPGAPSASSVLLRVPVRKGPVRAPAAHGPHVRKPRSTGGVNIVDMVDNLRGKSGQGYYVEMAVGTPPQKLNILVDTGSSNFAVGAAAHPFLRRYYHRSLSVSYKDLGRGVYVPYTQGRWEGELGTDVVSVPQGPNVTLRANIAAITQSDRFFINGSNWEGILGLAYAEIARPDENLEPFFDSLVRQTSIPNLFSLQLCGAGFTQNYSLGSATVGGSMIIGGIDSSLYVGELWYTPIRREWYYEVIIVRIEVNGQDLNMDCKEYNYDKSIVDSGTTNLRLPRKVFQAAVKAIEAASSVSIRFLFLLHLTEQFPSGFWLGEQLVCWQAGTTPWHIFPVISLYLMSENHNQSFRISILPQQYLRPVEDVASAQEDCYKFAVSQSSTGTVMGAVIMEGFYVVFDRENKRIGFAVSTCHVHDEFRTASVEGPFHGIELEDCGYNVPQTDESTLMTIAYVMAGICALFMLPLCLMVCQWRFTRCLHPPGSGEFADDLNLLK</sequence>
<evidence type="ECO:0000259" key="23">
    <source>
        <dbReference type="PROSITE" id="PS51767"/>
    </source>
</evidence>
<evidence type="ECO:0000256" key="20">
    <source>
        <dbReference type="SAM" id="MobiDB-lite"/>
    </source>
</evidence>
<feature type="transmembrane region" description="Helical" evidence="21">
    <location>
        <begin position="709"/>
        <end position="729"/>
    </location>
</feature>
<evidence type="ECO:0000313" key="25">
    <source>
        <dbReference type="Proteomes" id="UP000319801"/>
    </source>
</evidence>
<feature type="region of interest" description="Disordered" evidence="20">
    <location>
        <begin position="233"/>
        <end position="264"/>
    </location>
</feature>
<dbReference type="PROSITE" id="PS01283">
    <property type="entry name" value="TBOX_1"/>
    <property type="match status" value="1"/>
</dbReference>
<dbReference type="GO" id="GO:0000978">
    <property type="term" value="F:RNA polymerase II cis-regulatory region sequence-specific DNA binding"/>
    <property type="evidence" value="ECO:0007669"/>
    <property type="project" value="InterPro"/>
</dbReference>
<dbReference type="GO" id="GO:0000785">
    <property type="term" value="C:chromatin"/>
    <property type="evidence" value="ECO:0007669"/>
    <property type="project" value="TreeGrafter"/>
</dbReference>
<dbReference type="InterPro" id="IPR018186">
    <property type="entry name" value="TF_T-box_CS"/>
</dbReference>
<proteinExistence type="inferred from homology"/>
<dbReference type="SUPFAM" id="SSF49417">
    <property type="entry name" value="p53-like transcription factors"/>
    <property type="match status" value="1"/>
</dbReference>
<dbReference type="AlphaFoldDB" id="A0A556UY64"/>
<dbReference type="CDD" id="cd05473">
    <property type="entry name" value="beta_secretase_like"/>
    <property type="match status" value="1"/>
</dbReference>
<dbReference type="GO" id="GO:0000981">
    <property type="term" value="F:DNA-binding transcription factor activity, RNA polymerase II-specific"/>
    <property type="evidence" value="ECO:0007669"/>
    <property type="project" value="TreeGrafter"/>
</dbReference>
<feature type="active site" evidence="17">
    <location>
        <position position="529"/>
    </location>
</feature>
<dbReference type="InterPro" id="IPR001699">
    <property type="entry name" value="TF_T-box"/>
</dbReference>
<dbReference type="InterPro" id="IPR001461">
    <property type="entry name" value="Aspartic_peptidase_A1"/>
</dbReference>
<keyword evidence="25" id="KW-1185">Reference proteome</keyword>
<organism evidence="24 25">
    <name type="scientific">Bagarius yarrelli</name>
    <name type="common">Goonch</name>
    <name type="synonym">Bagrus yarrelli</name>
    <dbReference type="NCBI Taxonomy" id="175774"/>
    <lineage>
        <taxon>Eukaryota</taxon>
        <taxon>Metazoa</taxon>
        <taxon>Chordata</taxon>
        <taxon>Craniata</taxon>
        <taxon>Vertebrata</taxon>
        <taxon>Euteleostomi</taxon>
        <taxon>Actinopterygii</taxon>
        <taxon>Neopterygii</taxon>
        <taxon>Teleostei</taxon>
        <taxon>Ostariophysi</taxon>
        <taxon>Siluriformes</taxon>
        <taxon>Sisoridae</taxon>
        <taxon>Sisorinae</taxon>
        <taxon>Bagarius</taxon>
    </lineage>
</organism>
<dbReference type="InterPro" id="IPR033121">
    <property type="entry name" value="PEPTIDASE_A1"/>
</dbReference>
<gene>
    <name evidence="24" type="ORF">Baya_10842</name>
</gene>
<dbReference type="GO" id="GO:0001708">
    <property type="term" value="P:cell fate specification"/>
    <property type="evidence" value="ECO:0007669"/>
    <property type="project" value="TreeGrafter"/>
</dbReference>
<dbReference type="GO" id="GO:0005634">
    <property type="term" value="C:nucleus"/>
    <property type="evidence" value="ECO:0007669"/>
    <property type="project" value="UniProtKB-SubCell"/>
</dbReference>
<evidence type="ECO:0000256" key="8">
    <source>
        <dbReference type="ARBA" id="ARBA00022801"/>
    </source>
</evidence>
<evidence type="ECO:0000256" key="9">
    <source>
        <dbReference type="ARBA" id="ARBA00022989"/>
    </source>
</evidence>
<dbReference type="SUPFAM" id="SSF50630">
    <property type="entry name" value="Acid proteases"/>
    <property type="match status" value="1"/>
</dbReference>
<evidence type="ECO:0000259" key="22">
    <source>
        <dbReference type="PROSITE" id="PS50252"/>
    </source>
</evidence>
<dbReference type="GO" id="GO:0060429">
    <property type="term" value="P:epithelium development"/>
    <property type="evidence" value="ECO:0007669"/>
    <property type="project" value="UniProtKB-ARBA"/>
</dbReference>
<keyword evidence="9 21" id="KW-1133">Transmembrane helix</keyword>
<name>A0A556UY64_BAGYA</name>
<dbReference type="Proteomes" id="UP000319801">
    <property type="component" value="Unassembled WGS sequence"/>
</dbReference>
<keyword evidence="15" id="KW-0804">Transcription</keyword>
<evidence type="ECO:0000256" key="13">
    <source>
        <dbReference type="ARBA" id="ARBA00023145"/>
    </source>
</evidence>
<comment type="similarity">
    <text evidence="3 19">Belongs to the peptidase A1 family.</text>
</comment>
<evidence type="ECO:0000256" key="18">
    <source>
        <dbReference type="PROSITE-ProRule" id="PRU00201"/>
    </source>
</evidence>
<dbReference type="PANTHER" id="PTHR11267">
    <property type="entry name" value="T-BOX PROTEIN-RELATED"/>
    <property type="match status" value="1"/>
</dbReference>
<keyword evidence="5 21" id="KW-0812">Transmembrane</keyword>